<dbReference type="SUPFAM" id="SSF53335">
    <property type="entry name" value="S-adenosyl-L-methionine-dependent methyltransferases"/>
    <property type="match status" value="1"/>
</dbReference>
<sequence>MDTSTTPFAGIVSSPSDSFKRVTLETFRNATQGIPLTARLVLRLALNIKAGKLTVVLPNRQTLYFEGSESGVEATLVIHDYKFAKRLLIGGDPGFAEAYIRGEWSSPDITSFIRLFCSNHELVGRLSSSISPLHWAQRLRHFLNKNTKSGSRRNIHAHYDLGNRFYESWLDRSMTYSSALFTSDTEDLLSAQHNKYANLAKITGISAGDKVLEIGCGWGGFAEHAAMNYGCTVKAVTISREQYEFASRRIFEAGLADRVEIALCDYRDIQGQYDRIVSIEMFEAVGEEFWNSFFAKLNTLLHQGGTAGMQVITIKDDIFDTYKQEIDFIRHYIFPGGMLPTPDIMEKLGKEAGLPLLRKQAFGTDYARTLSIWRTQFHEAWLDIEKLGFDERFRRLWNYYLHYCEAGFLSGNIDVHQLVYQKS</sequence>
<reference evidence="6 7" key="1">
    <citation type="submission" date="2024-04" db="EMBL/GenBank/DDBJ databases">
        <title>A novel species isolated from cricket.</title>
        <authorList>
            <person name="Wang H.-C."/>
        </authorList>
    </citation>
    <scope>NUCLEOTIDE SEQUENCE [LARGE SCALE GENOMIC DNA]</scope>
    <source>
        <strain evidence="6 7">WL0021</strain>
    </source>
</reference>
<dbReference type="RefSeq" id="WP_346335951.1">
    <property type="nucleotide sequence ID" value="NZ_JBBYXI010000001.1"/>
</dbReference>
<dbReference type="PIRSF" id="PIRSF003085">
    <property type="entry name" value="CMAS"/>
    <property type="match status" value="1"/>
</dbReference>
<dbReference type="InterPro" id="IPR003333">
    <property type="entry name" value="CMAS"/>
</dbReference>
<dbReference type="GO" id="GO:0032259">
    <property type="term" value="P:methylation"/>
    <property type="evidence" value="ECO:0007669"/>
    <property type="project" value="UniProtKB-KW"/>
</dbReference>
<dbReference type="Pfam" id="PF02353">
    <property type="entry name" value="CMAS"/>
    <property type="match status" value="1"/>
</dbReference>
<keyword evidence="4" id="KW-0949">S-adenosyl-L-methionine</keyword>
<dbReference type="EC" id="2.1.1.-" evidence="6"/>
<proteinExistence type="inferred from homology"/>
<keyword evidence="5" id="KW-0443">Lipid metabolism</keyword>
<comment type="caution">
    <text evidence="6">The sequence shown here is derived from an EMBL/GenBank/DDBJ whole genome shotgun (WGS) entry which is preliminary data.</text>
</comment>
<dbReference type="CDD" id="cd02440">
    <property type="entry name" value="AdoMet_MTases"/>
    <property type="match status" value="1"/>
</dbReference>
<organism evidence="6 7">
    <name type="scientific">Hohaiivirga grylli</name>
    <dbReference type="NCBI Taxonomy" id="3133970"/>
    <lineage>
        <taxon>Bacteria</taxon>
        <taxon>Pseudomonadati</taxon>
        <taxon>Pseudomonadota</taxon>
        <taxon>Alphaproteobacteria</taxon>
        <taxon>Hyphomicrobiales</taxon>
        <taxon>Methylobacteriaceae</taxon>
        <taxon>Hohaiivirga</taxon>
    </lineage>
</organism>
<dbReference type="InterPro" id="IPR029063">
    <property type="entry name" value="SAM-dependent_MTases_sf"/>
</dbReference>
<evidence type="ECO:0000256" key="5">
    <source>
        <dbReference type="ARBA" id="ARBA00023098"/>
    </source>
</evidence>
<accession>A0ABV0BG83</accession>
<dbReference type="Gene3D" id="3.40.50.150">
    <property type="entry name" value="Vaccinia Virus protein VP39"/>
    <property type="match status" value="1"/>
</dbReference>
<protein>
    <submittedName>
        <fullName evidence="6">Cyclopropane-fatty-acyl-phospholipid synthase family protein</fullName>
        <ecNumber evidence="6">2.1.1.-</ecNumber>
    </submittedName>
</protein>
<evidence type="ECO:0000256" key="4">
    <source>
        <dbReference type="ARBA" id="ARBA00022691"/>
    </source>
</evidence>
<evidence type="ECO:0000256" key="3">
    <source>
        <dbReference type="ARBA" id="ARBA00022679"/>
    </source>
</evidence>
<dbReference type="GO" id="GO:0008168">
    <property type="term" value="F:methyltransferase activity"/>
    <property type="evidence" value="ECO:0007669"/>
    <property type="project" value="UniProtKB-KW"/>
</dbReference>
<keyword evidence="3 6" id="KW-0808">Transferase</keyword>
<comment type="similarity">
    <text evidence="1">Belongs to the CFA/CMAS family.</text>
</comment>
<keyword evidence="2 6" id="KW-0489">Methyltransferase</keyword>
<keyword evidence="7" id="KW-1185">Reference proteome</keyword>
<name>A0ABV0BG83_9HYPH</name>
<dbReference type="EMBL" id="JBBYXI010000001">
    <property type="protein sequence ID" value="MEN3929974.1"/>
    <property type="molecule type" value="Genomic_DNA"/>
</dbReference>
<dbReference type="InterPro" id="IPR050723">
    <property type="entry name" value="CFA/CMAS"/>
</dbReference>
<dbReference type="PANTHER" id="PTHR43667">
    <property type="entry name" value="CYCLOPROPANE-FATTY-ACYL-PHOSPHOLIPID SYNTHASE"/>
    <property type="match status" value="1"/>
</dbReference>
<evidence type="ECO:0000256" key="2">
    <source>
        <dbReference type="ARBA" id="ARBA00022603"/>
    </source>
</evidence>
<evidence type="ECO:0000313" key="7">
    <source>
        <dbReference type="Proteomes" id="UP001418637"/>
    </source>
</evidence>
<dbReference type="PANTHER" id="PTHR43667:SF2">
    <property type="entry name" value="FATTY ACID C-METHYL TRANSFERASE"/>
    <property type="match status" value="1"/>
</dbReference>
<dbReference type="Proteomes" id="UP001418637">
    <property type="component" value="Unassembled WGS sequence"/>
</dbReference>
<evidence type="ECO:0000256" key="1">
    <source>
        <dbReference type="ARBA" id="ARBA00010815"/>
    </source>
</evidence>
<evidence type="ECO:0000313" key="6">
    <source>
        <dbReference type="EMBL" id="MEN3929974.1"/>
    </source>
</evidence>
<gene>
    <name evidence="6" type="ORF">WJT86_02730</name>
</gene>